<gene>
    <name evidence="1" type="ORF">KSZ_75240</name>
</gene>
<sequence>MHATIERYSNLIERILPGKASFSPFMSYDDKLDVARRVDGVGQIFMQGCREALKADTLDGLAACLNAVEVEVRGFAFEGAGMGLALFDHLAHEETNRLQCFADGSGAAYASLLYIGAGWTVARLHQPVDEILAGLHPVLGWLVLDGYGFHEGFFSPSYRNEQATPKRVPEKARAIFDQGLGRSFWFTYAGDQAQIADTIAAFPAERRGDLWSGIGLACAYTGIIGRAALQQLHQHAGEYASYVAQGMAIATMIRHRSGNVAPHTELACQVFCSASAEEVAAITDQEYAQLSQTSTEHPYATWQQLIRRHFA</sequence>
<dbReference type="EMBL" id="BNJJ01000039">
    <property type="protein sequence ID" value="GHO89518.1"/>
    <property type="molecule type" value="Genomic_DNA"/>
</dbReference>
<dbReference type="Proteomes" id="UP000635565">
    <property type="component" value="Unassembled WGS sequence"/>
</dbReference>
<protein>
    <recommendedName>
        <fullName evidence="3">DUF1702 family protein</fullName>
    </recommendedName>
</protein>
<comment type="caution">
    <text evidence="1">The sequence shown here is derived from an EMBL/GenBank/DDBJ whole genome shotgun (WGS) entry which is preliminary data.</text>
</comment>
<dbReference type="InterPro" id="IPR012964">
    <property type="entry name" value="DUF1702"/>
</dbReference>
<dbReference type="RefSeq" id="WP_201367088.1">
    <property type="nucleotide sequence ID" value="NZ_BNJJ01000039.1"/>
</dbReference>
<proteinExistence type="predicted"/>
<evidence type="ECO:0008006" key="3">
    <source>
        <dbReference type="Google" id="ProtNLM"/>
    </source>
</evidence>
<keyword evidence="2" id="KW-1185">Reference proteome</keyword>
<organism evidence="1 2">
    <name type="scientific">Dictyobacter formicarum</name>
    <dbReference type="NCBI Taxonomy" id="2778368"/>
    <lineage>
        <taxon>Bacteria</taxon>
        <taxon>Bacillati</taxon>
        <taxon>Chloroflexota</taxon>
        <taxon>Ktedonobacteria</taxon>
        <taxon>Ktedonobacterales</taxon>
        <taxon>Dictyobacteraceae</taxon>
        <taxon>Dictyobacter</taxon>
    </lineage>
</organism>
<accession>A0ABQ3VUM5</accession>
<dbReference type="Pfam" id="PF08012">
    <property type="entry name" value="DUF1702"/>
    <property type="match status" value="1"/>
</dbReference>
<name>A0ABQ3VUM5_9CHLR</name>
<evidence type="ECO:0000313" key="1">
    <source>
        <dbReference type="EMBL" id="GHO89518.1"/>
    </source>
</evidence>
<evidence type="ECO:0000313" key="2">
    <source>
        <dbReference type="Proteomes" id="UP000635565"/>
    </source>
</evidence>
<reference evidence="1 2" key="1">
    <citation type="journal article" date="2021" name="Int. J. Syst. Evol. Microbiol.">
        <title>Reticulibacter mediterranei gen. nov., sp. nov., within the new family Reticulibacteraceae fam. nov., and Ktedonospora formicarum gen. nov., sp. nov., Ktedonobacter robiniae sp. nov., Dictyobacter formicarum sp. nov. and Dictyobacter arantiisoli sp. nov., belonging to the class Ktedonobacteria.</title>
        <authorList>
            <person name="Yabe S."/>
            <person name="Zheng Y."/>
            <person name="Wang C.M."/>
            <person name="Sakai Y."/>
            <person name="Abe K."/>
            <person name="Yokota A."/>
            <person name="Donadio S."/>
            <person name="Cavaletti L."/>
            <person name="Monciardini P."/>
        </authorList>
    </citation>
    <scope>NUCLEOTIDE SEQUENCE [LARGE SCALE GENOMIC DNA]</scope>
    <source>
        <strain evidence="1 2">SOSP1-9</strain>
    </source>
</reference>